<feature type="signal peptide" evidence="2">
    <location>
        <begin position="1"/>
        <end position="22"/>
    </location>
</feature>
<name>A0AA38X7Z2_9EURO</name>
<accession>A0AA38X7Z2</accession>
<organism evidence="3 4">
    <name type="scientific">Cladophialophora chaetospira</name>
    <dbReference type="NCBI Taxonomy" id="386627"/>
    <lineage>
        <taxon>Eukaryota</taxon>
        <taxon>Fungi</taxon>
        <taxon>Dikarya</taxon>
        <taxon>Ascomycota</taxon>
        <taxon>Pezizomycotina</taxon>
        <taxon>Eurotiomycetes</taxon>
        <taxon>Chaetothyriomycetidae</taxon>
        <taxon>Chaetothyriales</taxon>
        <taxon>Herpotrichiellaceae</taxon>
        <taxon>Cladophialophora</taxon>
    </lineage>
</organism>
<evidence type="ECO:0000256" key="2">
    <source>
        <dbReference type="SAM" id="SignalP"/>
    </source>
</evidence>
<feature type="region of interest" description="Disordered" evidence="1">
    <location>
        <begin position="82"/>
        <end position="112"/>
    </location>
</feature>
<feature type="chain" id="PRO_5041358457" evidence="2">
    <location>
        <begin position="23"/>
        <end position="299"/>
    </location>
</feature>
<comment type="caution">
    <text evidence="3">The sequence shown here is derived from an EMBL/GenBank/DDBJ whole genome shotgun (WGS) entry which is preliminary data.</text>
</comment>
<keyword evidence="4" id="KW-1185">Reference proteome</keyword>
<reference evidence="3" key="1">
    <citation type="submission" date="2022-10" db="EMBL/GenBank/DDBJ databases">
        <title>Culturing micro-colonial fungi from biological soil crusts in the Mojave desert and describing Neophaeococcomyces mojavensis, and introducing the new genera and species Taxawa tesnikishii.</title>
        <authorList>
            <person name="Kurbessoian T."/>
            <person name="Stajich J.E."/>
        </authorList>
    </citation>
    <scope>NUCLEOTIDE SEQUENCE</scope>
    <source>
        <strain evidence="3">TK_41</strain>
    </source>
</reference>
<gene>
    <name evidence="3" type="ORF">H2200_007457</name>
</gene>
<sequence>MLVNAIGVVVGAVWFLAPSVLSASSSNSSQNIIPNAAGDTALDVAKVNKYKSLLDVAGSSNSPSKFNEAFKWTDILDGYTPLSSPGGRARPDPPGQSSVLEAGAETGDSDTQQSLLDNIQSLNPRTRIWGRPNHPLACPCFCAPTCPRWIQTICCTTPGSPGGAHSTNTVQAPKTHETLALITDTAHGDPVSVLGAVNLTVFDSFVTVNLVQGLERGEEIVYNKELKTFEITLNLVVGPQGNEVILAQTFVVVDGSILLEEEQILLGSGFLTRAGLVNVGKKDLTSLQEGLPVVTGLDV</sequence>
<evidence type="ECO:0000313" key="3">
    <source>
        <dbReference type="EMBL" id="KAJ9608469.1"/>
    </source>
</evidence>
<dbReference type="EMBL" id="JAPDRK010000010">
    <property type="protein sequence ID" value="KAJ9608469.1"/>
    <property type="molecule type" value="Genomic_DNA"/>
</dbReference>
<dbReference type="AlphaFoldDB" id="A0AA38X7Z2"/>
<evidence type="ECO:0000256" key="1">
    <source>
        <dbReference type="SAM" id="MobiDB-lite"/>
    </source>
</evidence>
<evidence type="ECO:0000313" key="4">
    <source>
        <dbReference type="Proteomes" id="UP001172673"/>
    </source>
</evidence>
<proteinExistence type="predicted"/>
<protein>
    <submittedName>
        <fullName evidence="3">Uncharacterized protein</fullName>
    </submittedName>
</protein>
<keyword evidence="2" id="KW-0732">Signal</keyword>
<dbReference type="Proteomes" id="UP001172673">
    <property type="component" value="Unassembled WGS sequence"/>
</dbReference>